<gene>
    <name evidence="7" type="ORF">LP52_21800</name>
</gene>
<comment type="caution">
    <text evidence="7">The sequence shown here is derived from an EMBL/GenBank/DDBJ whole genome shotgun (WGS) entry which is preliminary data.</text>
</comment>
<evidence type="ECO:0000313" key="8">
    <source>
        <dbReference type="Proteomes" id="UP000031675"/>
    </source>
</evidence>
<dbReference type="GO" id="GO:0016787">
    <property type="term" value="F:hydrolase activity"/>
    <property type="evidence" value="ECO:0007669"/>
    <property type="project" value="UniProtKB-KW"/>
</dbReference>
<evidence type="ECO:0000256" key="4">
    <source>
        <dbReference type="ARBA" id="ARBA00023180"/>
    </source>
</evidence>
<evidence type="ECO:0000256" key="6">
    <source>
        <dbReference type="SAM" id="SignalP"/>
    </source>
</evidence>
<feature type="region of interest" description="Disordered" evidence="5">
    <location>
        <begin position="24"/>
        <end position="43"/>
    </location>
</feature>
<evidence type="ECO:0000256" key="2">
    <source>
        <dbReference type="ARBA" id="ARBA00022737"/>
    </source>
</evidence>
<feature type="compositionally biased region" description="Polar residues" evidence="5">
    <location>
        <begin position="387"/>
        <end position="396"/>
    </location>
</feature>
<feature type="region of interest" description="Disordered" evidence="5">
    <location>
        <begin position="456"/>
        <end position="477"/>
    </location>
</feature>
<name>A0A0C2J649_9ACTN</name>
<sequence length="477" mass="47072">MPPTHRLGLAGAAGLLLGLGLLQPPPAHADPDEPEGGGGDAAACCGYTAPPDLVVGAPEGLGGNDVRGGYVDIIVTGPDGLDTSQATRIDQSSTGVGGAPEAGDRFGDVVRTADVDGDAYADHIIAAPGEDVQEHTDAGLVQIVFGSAEGPTGTALTLHSPRQDRGDTHFGTALATADFDDDGLADVAVGAQNQVTVLWGREDLDESPSDPPTTVFNAAPAPADGVQALAAADIDGDTHPDLAVSSARDGEAPGGDLQVFTGADLKASTARAGSITTPRPLNEPITLPEDTSDIAAGDIDADGHAEVAAVFDDHAGRVFDGTAAGLGAPGTELDAELGSSSVALGDIDADGHADIAVGDAARASGADEANAGGVDIVYGGPDGPTGRRQSFQQSSPGVAGAGEAGDRMGAEVALLDLTGYGHRDLVAGTPGENGGDGSIVVLYAADDGLSADGSQNFGSGTLGMDGSDAEFGRGLPR</sequence>
<dbReference type="Pfam" id="PF01839">
    <property type="entry name" value="FG-GAP"/>
    <property type="match status" value="1"/>
</dbReference>
<evidence type="ECO:0000313" key="7">
    <source>
        <dbReference type="EMBL" id="KIH96911.1"/>
    </source>
</evidence>
<feature type="compositionally biased region" description="Polar residues" evidence="5">
    <location>
        <begin position="82"/>
        <end position="94"/>
    </location>
</feature>
<dbReference type="RefSeq" id="WP_040276238.1">
    <property type="nucleotide sequence ID" value="NZ_JROO01000045.1"/>
</dbReference>
<organism evidence="7 8">
    <name type="scientific">Streptomonospora alba</name>
    <dbReference type="NCBI Taxonomy" id="183763"/>
    <lineage>
        <taxon>Bacteria</taxon>
        <taxon>Bacillati</taxon>
        <taxon>Actinomycetota</taxon>
        <taxon>Actinomycetes</taxon>
        <taxon>Streptosporangiales</taxon>
        <taxon>Nocardiopsidaceae</taxon>
        <taxon>Streptomonospora</taxon>
    </lineage>
</organism>
<dbReference type="PRINTS" id="PR01185">
    <property type="entry name" value="INTEGRINA"/>
</dbReference>
<keyword evidence="2" id="KW-0677">Repeat</keyword>
<feature type="signal peptide" evidence="6">
    <location>
        <begin position="1"/>
        <end position="29"/>
    </location>
</feature>
<dbReference type="Pfam" id="PF13517">
    <property type="entry name" value="FG-GAP_3"/>
    <property type="match status" value="2"/>
</dbReference>
<dbReference type="PROSITE" id="PS51470">
    <property type="entry name" value="FG_GAP"/>
    <property type="match status" value="1"/>
</dbReference>
<evidence type="ECO:0008006" key="9">
    <source>
        <dbReference type="Google" id="ProtNLM"/>
    </source>
</evidence>
<dbReference type="InterPro" id="IPR028994">
    <property type="entry name" value="Integrin_alpha_N"/>
</dbReference>
<dbReference type="STRING" id="183763.LP52_21800"/>
<keyword evidence="8" id="KW-1185">Reference proteome</keyword>
<accession>A0A0C2J649</accession>
<dbReference type="PANTHER" id="PTHR23221">
    <property type="entry name" value="GLYCOSYLPHOSPHATIDYLINOSITOL PHOSPHOLIPASE D"/>
    <property type="match status" value="1"/>
</dbReference>
<evidence type="ECO:0000256" key="1">
    <source>
        <dbReference type="ARBA" id="ARBA00022729"/>
    </source>
</evidence>
<dbReference type="EMBL" id="JROO01000045">
    <property type="protein sequence ID" value="KIH96911.1"/>
    <property type="molecule type" value="Genomic_DNA"/>
</dbReference>
<dbReference type="InterPro" id="IPR013519">
    <property type="entry name" value="Int_alpha_beta-p"/>
</dbReference>
<dbReference type="GO" id="GO:0008305">
    <property type="term" value="C:integrin complex"/>
    <property type="evidence" value="ECO:0007669"/>
    <property type="project" value="InterPro"/>
</dbReference>
<feature type="chain" id="PRO_5002151068" description="Integrin" evidence="6">
    <location>
        <begin position="30"/>
        <end position="477"/>
    </location>
</feature>
<dbReference type="GO" id="GO:0007155">
    <property type="term" value="P:cell adhesion"/>
    <property type="evidence" value="ECO:0007669"/>
    <property type="project" value="InterPro"/>
</dbReference>
<proteinExistence type="predicted"/>
<dbReference type="SUPFAM" id="SSF69318">
    <property type="entry name" value="Integrin alpha N-terminal domain"/>
    <property type="match status" value="2"/>
</dbReference>
<evidence type="ECO:0000256" key="3">
    <source>
        <dbReference type="ARBA" id="ARBA00022801"/>
    </source>
</evidence>
<keyword evidence="1 6" id="KW-0732">Signal</keyword>
<protein>
    <recommendedName>
        <fullName evidence="9">Integrin</fullName>
    </recommendedName>
</protein>
<keyword evidence="4" id="KW-0325">Glycoprotein</keyword>
<reference evidence="8" key="1">
    <citation type="journal article" date="2015" name="Chem. Biol.">
        <title>Structure, bioactivity, and resistance mechanism of streptomonomicin, an unusual lasso Peptide from an understudied halophilic actinomycete.</title>
        <authorList>
            <person name="Metelev M."/>
            <person name="Tietz J.I."/>
            <person name="Melby J.O."/>
            <person name="Blair P.M."/>
            <person name="Zhu L."/>
            <person name="Livnat I."/>
            <person name="Severinov K."/>
            <person name="Mitchell D.A."/>
        </authorList>
    </citation>
    <scope>NUCLEOTIDE SEQUENCE [LARGE SCALE GENOMIC DNA]</scope>
    <source>
        <strain evidence="8">YIM 90003</strain>
    </source>
</reference>
<dbReference type="Gene3D" id="2.130.10.130">
    <property type="entry name" value="Integrin alpha, N-terminal"/>
    <property type="match status" value="2"/>
</dbReference>
<dbReference type="SMART" id="SM00191">
    <property type="entry name" value="Int_alpha"/>
    <property type="match status" value="5"/>
</dbReference>
<dbReference type="InterPro" id="IPR013517">
    <property type="entry name" value="FG-GAP"/>
</dbReference>
<keyword evidence="3" id="KW-0378">Hydrolase</keyword>
<dbReference type="AlphaFoldDB" id="A0A0C2J649"/>
<dbReference type="OrthoDB" id="344301at2"/>
<dbReference type="PANTHER" id="PTHR23221:SF7">
    <property type="entry name" value="PHOSPHATIDYLINOSITOL-GLYCAN-SPECIFIC PHOSPHOLIPASE D"/>
    <property type="match status" value="1"/>
</dbReference>
<dbReference type="Proteomes" id="UP000031675">
    <property type="component" value="Unassembled WGS sequence"/>
</dbReference>
<dbReference type="InterPro" id="IPR000413">
    <property type="entry name" value="Integrin_alpha"/>
</dbReference>
<feature type="region of interest" description="Disordered" evidence="5">
    <location>
        <begin position="82"/>
        <end position="105"/>
    </location>
</feature>
<feature type="region of interest" description="Disordered" evidence="5">
    <location>
        <begin position="374"/>
        <end position="404"/>
    </location>
</feature>
<evidence type="ECO:0000256" key="5">
    <source>
        <dbReference type="SAM" id="MobiDB-lite"/>
    </source>
</evidence>